<dbReference type="EMBL" id="CP063409">
    <property type="protein sequence ID" value="QSZ35138.1"/>
    <property type="molecule type" value="Genomic_DNA"/>
</dbReference>
<keyword evidence="9" id="KW-1185">Reference proteome</keyword>
<organism evidence="8 9">
    <name type="scientific">Monilinia vaccinii-corymbosi</name>
    <dbReference type="NCBI Taxonomy" id="61207"/>
    <lineage>
        <taxon>Eukaryota</taxon>
        <taxon>Fungi</taxon>
        <taxon>Dikarya</taxon>
        <taxon>Ascomycota</taxon>
        <taxon>Pezizomycotina</taxon>
        <taxon>Leotiomycetes</taxon>
        <taxon>Helotiales</taxon>
        <taxon>Sclerotiniaceae</taxon>
        <taxon>Monilinia</taxon>
    </lineage>
</organism>
<protein>
    <recommendedName>
        <fullName evidence="4">chitin deacetylase</fullName>
        <ecNumber evidence="4">3.5.1.41</ecNumber>
    </recommendedName>
</protein>
<dbReference type="SUPFAM" id="SSF88713">
    <property type="entry name" value="Glycoside hydrolase/deacetylase"/>
    <property type="match status" value="1"/>
</dbReference>
<evidence type="ECO:0000313" key="8">
    <source>
        <dbReference type="EMBL" id="QSZ35138.1"/>
    </source>
</evidence>
<evidence type="ECO:0000256" key="5">
    <source>
        <dbReference type="ARBA" id="ARBA00048494"/>
    </source>
</evidence>
<dbReference type="GO" id="GO:0009272">
    <property type="term" value="P:fungal-type cell wall biogenesis"/>
    <property type="evidence" value="ECO:0007669"/>
    <property type="project" value="UniProtKB-ARBA"/>
</dbReference>
<comment type="cofactor">
    <cofactor evidence="1">
        <name>Co(2+)</name>
        <dbReference type="ChEBI" id="CHEBI:48828"/>
    </cofactor>
</comment>
<dbReference type="PANTHER" id="PTHR10587">
    <property type="entry name" value="GLYCOSYL TRANSFERASE-RELATED"/>
    <property type="match status" value="1"/>
</dbReference>
<comment type="catalytic activity">
    <reaction evidence="5">
        <text>[(1-&gt;4)-N-acetyl-beta-D-glucosaminyl](n) + n H2O = chitosan + n acetate</text>
        <dbReference type="Rhea" id="RHEA:10464"/>
        <dbReference type="Rhea" id="RHEA-COMP:9593"/>
        <dbReference type="Rhea" id="RHEA-COMP:9597"/>
        <dbReference type="ChEBI" id="CHEBI:15377"/>
        <dbReference type="ChEBI" id="CHEBI:17029"/>
        <dbReference type="ChEBI" id="CHEBI:30089"/>
        <dbReference type="ChEBI" id="CHEBI:57704"/>
        <dbReference type="EC" id="3.5.1.41"/>
    </reaction>
    <physiologicalReaction direction="left-to-right" evidence="5">
        <dbReference type="Rhea" id="RHEA:10465"/>
    </physiologicalReaction>
</comment>
<evidence type="ECO:0000256" key="4">
    <source>
        <dbReference type="ARBA" id="ARBA00024056"/>
    </source>
</evidence>
<evidence type="ECO:0000313" key="9">
    <source>
        <dbReference type="Proteomes" id="UP000672032"/>
    </source>
</evidence>
<dbReference type="AlphaFoldDB" id="A0A8A3PIP2"/>
<reference evidence="8" key="1">
    <citation type="submission" date="2020-10" db="EMBL/GenBank/DDBJ databases">
        <title>Genome Sequence of Monilinia vaccinii-corymbosi Sheds Light on Mummy Berry Disease Infection of Blueberry and Mating Type.</title>
        <authorList>
            <person name="Yow A.G."/>
            <person name="Zhang Y."/>
            <person name="Bansal K."/>
            <person name="Eacker S.M."/>
            <person name="Sullivan S."/>
            <person name="Liachko I."/>
            <person name="Cubeta M.A."/>
            <person name="Rollins J.A."/>
            <person name="Ashrafi H."/>
        </authorList>
    </citation>
    <scope>NUCLEOTIDE SEQUENCE</scope>
    <source>
        <strain evidence="8">RL-1</strain>
    </source>
</reference>
<dbReference type="EC" id="3.5.1.41" evidence="4"/>
<evidence type="ECO:0000256" key="6">
    <source>
        <dbReference type="SAM" id="Phobius"/>
    </source>
</evidence>
<evidence type="ECO:0000256" key="2">
    <source>
        <dbReference type="ARBA" id="ARBA00023024"/>
    </source>
</evidence>
<keyword evidence="2" id="KW-0119">Carbohydrate metabolism</keyword>
<dbReference type="Pfam" id="PF01522">
    <property type="entry name" value="Polysacc_deac_1"/>
    <property type="match status" value="1"/>
</dbReference>
<dbReference type="InterPro" id="IPR050248">
    <property type="entry name" value="Polysacc_deacetylase_ArnD"/>
</dbReference>
<dbReference type="GO" id="GO:0004099">
    <property type="term" value="F:chitin deacetylase activity"/>
    <property type="evidence" value="ECO:0007669"/>
    <property type="project" value="UniProtKB-EC"/>
</dbReference>
<dbReference type="InterPro" id="IPR002509">
    <property type="entry name" value="NODB_dom"/>
</dbReference>
<feature type="transmembrane region" description="Helical" evidence="6">
    <location>
        <begin position="63"/>
        <end position="83"/>
    </location>
</feature>
<keyword evidence="2" id="KW-0624">Polysaccharide degradation</keyword>
<dbReference type="GO" id="GO:0006032">
    <property type="term" value="P:chitin catabolic process"/>
    <property type="evidence" value="ECO:0007669"/>
    <property type="project" value="UniProtKB-KW"/>
</dbReference>
<dbReference type="Gene3D" id="3.20.20.370">
    <property type="entry name" value="Glycoside hydrolase/deacetylase"/>
    <property type="match status" value="1"/>
</dbReference>
<dbReference type="InterPro" id="IPR011330">
    <property type="entry name" value="Glyco_hydro/deAcase_b/a-brl"/>
</dbReference>
<feature type="domain" description="NodB homology" evidence="7">
    <location>
        <begin position="111"/>
        <end position="292"/>
    </location>
</feature>
<keyword evidence="6" id="KW-1133">Transmembrane helix</keyword>
<accession>A0A8A3PIP2</accession>
<evidence type="ECO:0000256" key="1">
    <source>
        <dbReference type="ARBA" id="ARBA00001941"/>
    </source>
</evidence>
<gene>
    <name evidence="8" type="ORF">DSL72_008003</name>
</gene>
<keyword evidence="6" id="KW-0472">Membrane</keyword>
<keyword evidence="2" id="KW-0146">Chitin degradation</keyword>
<evidence type="ECO:0000256" key="3">
    <source>
        <dbReference type="ARBA" id="ARBA00023285"/>
    </source>
</evidence>
<name>A0A8A3PIP2_9HELO</name>
<sequence>MRLSIGALIRLRRFQRLAFSPWSAPGPSKHIKIDDEERSVNSYSYDSPPNQQQDRSSFPITRMILLALLALLFMVLLLGYTLYKPPKFVISYLRWKYPGVLFHIPLSNSHQVVALTIDDAPSGETARILDLLKIYHAKATFFVIGGQVAAHPEIIQRIHDEGHELGNHAWADEPSISLPLSELERQIKEVEALLPANHPITGSKVSPKYFRPGSGFFNGQMLQMARGLGYRVALGSIYPHDPQIHNARVNAKHVLSMARPGGIIIVHDRRSYSAAQIELILGGLKKRKFRVESLGGLLGVAGINKPV</sequence>
<dbReference type="OrthoDB" id="407355at2759"/>
<dbReference type="Proteomes" id="UP000672032">
    <property type="component" value="Chromosome 5"/>
</dbReference>
<dbReference type="GO" id="GO:0005975">
    <property type="term" value="P:carbohydrate metabolic process"/>
    <property type="evidence" value="ECO:0007669"/>
    <property type="project" value="InterPro"/>
</dbReference>
<proteinExistence type="predicted"/>
<keyword evidence="3" id="KW-0170">Cobalt</keyword>
<evidence type="ECO:0000259" key="7">
    <source>
        <dbReference type="PROSITE" id="PS51677"/>
    </source>
</evidence>
<dbReference type="PANTHER" id="PTHR10587:SF137">
    <property type="entry name" value="4-DEOXY-4-FORMAMIDO-L-ARABINOSE-PHOSPHOUNDECAPRENOL DEFORMYLASE ARND-RELATED"/>
    <property type="match status" value="1"/>
</dbReference>
<dbReference type="CDD" id="cd10958">
    <property type="entry name" value="CE4_NodB_like_2"/>
    <property type="match status" value="1"/>
</dbReference>
<keyword evidence="6" id="KW-0812">Transmembrane</keyword>
<dbReference type="PROSITE" id="PS51677">
    <property type="entry name" value="NODB"/>
    <property type="match status" value="1"/>
</dbReference>